<name>A0A6A5UC64_9PLEO</name>
<proteinExistence type="predicted"/>
<dbReference type="AlphaFoldDB" id="A0A6A5UC64"/>
<evidence type="ECO:0000313" key="2">
    <source>
        <dbReference type="EMBL" id="KAF1958687.1"/>
    </source>
</evidence>
<feature type="compositionally biased region" description="Low complexity" evidence="1">
    <location>
        <begin position="39"/>
        <end position="51"/>
    </location>
</feature>
<dbReference type="OrthoDB" id="3801245at2759"/>
<keyword evidence="3" id="KW-1185">Reference proteome</keyword>
<evidence type="ECO:0000256" key="1">
    <source>
        <dbReference type="SAM" id="MobiDB-lite"/>
    </source>
</evidence>
<feature type="compositionally biased region" description="Basic and acidic residues" evidence="1">
    <location>
        <begin position="27"/>
        <end position="37"/>
    </location>
</feature>
<organism evidence="2 3">
    <name type="scientific">Byssothecium circinans</name>
    <dbReference type="NCBI Taxonomy" id="147558"/>
    <lineage>
        <taxon>Eukaryota</taxon>
        <taxon>Fungi</taxon>
        <taxon>Dikarya</taxon>
        <taxon>Ascomycota</taxon>
        <taxon>Pezizomycotina</taxon>
        <taxon>Dothideomycetes</taxon>
        <taxon>Pleosporomycetidae</taxon>
        <taxon>Pleosporales</taxon>
        <taxon>Massarineae</taxon>
        <taxon>Massarinaceae</taxon>
        <taxon>Byssothecium</taxon>
    </lineage>
</organism>
<feature type="region of interest" description="Disordered" evidence="1">
    <location>
        <begin position="131"/>
        <end position="171"/>
    </location>
</feature>
<reference evidence="2" key="1">
    <citation type="journal article" date="2020" name="Stud. Mycol.">
        <title>101 Dothideomycetes genomes: a test case for predicting lifestyles and emergence of pathogens.</title>
        <authorList>
            <person name="Haridas S."/>
            <person name="Albert R."/>
            <person name="Binder M."/>
            <person name="Bloem J."/>
            <person name="Labutti K."/>
            <person name="Salamov A."/>
            <person name="Andreopoulos B."/>
            <person name="Baker S."/>
            <person name="Barry K."/>
            <person name="Bills G."/>
            <person name="Bluhm B."/>
            <person name="Cannon C."/>
            <person name="Castanera R."/>
            <person name="Culley D."/>
            <person name="Daum C."/>
            <person name="Ezra D."/>
            <person name="Gonzalez J."/>
            <person name="Henrissat B."/>
            <person name="Kuo A."/>
            <person name="Liang C."/>
            <person name="Lipzen A."/>
            <person name="Lutzoni F."/>
            <person name="Magnuson J."/>
            <person name="Mondo S."/>
            <person name="Nolan M."/>
            <person name="Ohm R."/>
            <person name="Pangilinan J."/>
            <person name="Park H.-J."/>
            <person name="Ramirez L."/>
            <person name="Alfaro M."/>
            <person name="Sun H."/>
            <person name="Tritt A."/>
            <person name="Yoshinaga Y."/>
            <person name="Zwiers L.-H."/>
            <person name="Turgeon B."/>
            <person name="Goodwin S."/>
            <person name="Spatafora J."/>
            <person name="Crous P."/>
            <person name="Grigoriev I."/>
        </authorList>
    </citation>
    <scope>NUCLEOTIDE SEQUENCE</scope>
    <source>
        <strain evidence="2">CBS 675.92</strain>
    </source>
</reference>
<dbReference type="Proteomes" id="UP000800035">
    <property type="component" value="Unassembled WGS sequence"/>
</dbReference>
<protein>
    <submittedName>
        <fullName evidence="2">Uncharacterized protein</fullName>
    </submittedName>
</protein>
<feature type="region of interest" description="Disordered" evidence="1">
    <location>
        <begin position="26"/>
        <end position="55"/>
    </location>
</feature>
<accession>A0A6A5UC64</accession>
<feature type="compositionally biased region" description="Polar residues" evidence="1">
    <location>
        <begin position="131"/>
        <end position="143"/>
    </location>
</feature>
<dbReference type="EMBL" id="ML976986">
    <property type="protein sequence ID" value="KAF1958687.1"/>
    <property type="molecule type" value="Genomic_DNA"/>
</dbReference>
<gene>
    <name evidence="2" type="ORF">CC80DRAFT_546011</name>
</gene>
<sequence>MIPFRLRQLQRYFTSTAQTIKVNGELDMEHQQERPEKSPPNSAKRSPSSSSTLEPTDLEQCFDKCMWVEIITLPILTTRTLHEATPATPEINVTVYKVRVNSPTSTSDIAFLPQETDGLDVSAAEKIGIEHTTSPSSSIQSQMKPTKPKKTTNTSMASGTEKAEPKPLGKTSSSTYFDNLLGQGTADAFVARQNLESYFEGLRKEFEDKTGKSWTPLRKVEDEVWSLDDEDVDVDVELWGSGDMEQMDAEGVPVRMLAGGGVLV</sequence>
<evidence type="ECO:0000313" key="3">
    <source>
        <dbReference type="Proteomes" id="UP000800035"/>
    </source>
</evidence>